<organism evidence="2 3">
    <name type="scientific">Aspergillus piperis CBS 112811</name>
    <dbReference type="NCBI Taxonomy" id="1448313"/>
    <lineage>
        <taxon>Eukaryota</taxon>
        <taxon>Fungi</taxon>
        <taxon>Dikarya</taxon>
        <taxon>Ascomycota</taxon>
        <taxon>Pezizomycotina</taxon>
        <taxon>Eurotiomycetes</taxon>
        <taxon>Eurotiomycetidae</taxon>
        <taxon>Eurotiales</taxon>
        <taxon>Aspergillaceae</taxon>
        <taxon>Aspergillus</taxon>
        <taxon>Aspergillus subgen. Circumdati</taxon>
    </lineage>
</organism>
<evidence type="ECO:0000313" key="3">
    <source>
        <dbReference type="Proteomes" id="UP000249526"/>
    </source>
</evidence>
<sequence length="120" mass="13780">MSAEQVEIHNSSYCHAAHIVPSSYPTNSNADDCFGAIRQAILCHGDISLIYWWDPNYTYIDDDGTERYTKDYLQKTPKERQVGLHASWSSEVQCRDMDAINTWVKERMVDPEKYGGRDGD</sequence>
<evidence type="ECO:0000256" key="1">
    <source>
        <dbReference type="ARBA" id="ARBA00035112"/>
    </source>
</evidence>
<keyword evidence="3" id="KW-1185">Reference proteome</keyword>
<comment type="similarity">
    <text evidence="1">Belongs to the ustYa family.</text>
</comment>
<name>A0A8G1QZ87_9EURO</name>
<evidence type="ECO:0000313" key="2">
    <source>
        <dbReference type="EMBL" id="RAH54025.1"/>
    </source>
</evidence>
<reference evidence="2 3" key="1">
    <citation type="submission" date="2018-02" db="EMBL/GenBank/DDBJ databases">
        <title>The genomes of Aspergillus section Nigri reveals drivers in fungal speciation.</title>
        <authorList>
            <consortium name="DOE Joint Genome Institute"/>
            <person name="Vesth T.C."/>
            <person name="Nybo J."/>
            <person name="Theobald S."/>
            <person name="Brandl J."/>
            <person name="Frisvad J.C."/>
            <person name="Nielsen K.F."/>
            <person name="Lyhne E.K."/>
            <person name="Kogle M.E."/>
            <person name="Kuo A."/>
            <person name="Riley R."/>
            <person name="Clum A."/>
            <person name="Nolan M."/>
            <person name="Lipzen A."/>
            <person name="Salamov A."/>
            <person name="Henrissat B."/>
            <person name="Wiebenga A."/>
            <person name="De vries R.P."/>
            <person name="Grigoriev I.V."/>
            <person name="Mortensen U.H."/>
            <person name="Andersen M.R."/>
            <person name="Baker S.E."/>
        </authorList>
    </citation>
    <scope>NUCLEOTIDE SEQUENCE [LARGE SCALE GENOMIC DNA]</scope>
    <source>
        <strain evidence="2 3">CBS 112811</strain>
    </source>
</reference>
<dbReference type="EMBL" id="KZ825074">
    <property type="protein sequence ID" value="RAH54025.1"/>
    <property type="molecule type" value="Genomic_DNA"/>
</dbReference>
<dbReference type="RefSeq" id="XP_025511947.1">
    <property type="nucleotide sequence ID" value="XM_025664235.1"/>
</dbReference>
<protein>
    <submittedName>
        <fullName evidence="2">Uncharacterized protein</fullName>
    </submittedName>
</protein>
<dbReference type="InterPro" id="IPR021765">
    <property type="entry name" value="UstYa-like"/>
</dbReference>
<dbReference type="GeneID" id="37167637"/>
<proteinExistence type="inferred from homology"/>
<accession>A0A8G1QZ87</accession>
<gene>
    <name evidence="2" type="ORF">BO85DRAFT_503575</name>
</gene>
<dbReference type="Proteomes" id="UP000249526">
    <property type="component" value="Unassembled WGS sequence"/>
</dbReference>
<dbReference type="Pfam" id="PF11807">
    <property type="entry name" value="UstYa"/>
    <property type="match status" value="1"/>
</dbReference>
<dbReference type="AlphaFoldDB" id="A0A8G1QZ87"/>
<dbReference type="GO" id="GO:0043386">
    <property type="term" value="P:mycotoxin biosynthetic process"/>
    <property type="evidence" value="ECO:0007669"/>
    <property type="project" value="InterPro"/>
</dbReference>